<comment type="caution">
    <text evidence="1">The sequence shown here is derived from an EMBL/GenBank/DDBJ whole genome shotgun (WGS) entry which is preliminary data.</text>
</comment>
<evidence type="ECO:0000313" key="1">
    <source>
        <dbReference type="EMBL" id="KNX38968.1"/>
    </source>
</evidence>
<evidence type="ECO:0000313" key="2">
    <source>
        <dbReference type="Proteomes" id="UP000037397"/>
    </source>
</evidence>
<dbReference type="AlphaFoldDB" id="A0A0L6CN69"/>
<reference evidence="2" key="1">
    <citation type="submission" date="2015-03" db="EMBL/GenBank/DDBJ databases">
        <title>Luteipulveratus halotolerans sp. nov., a novel actinobacterium (Dermacoccaceae) from Sarawak, Malaysia.</title>
        <authorList>
            <person name="Juboi H."/>
            <person name="Basik A."/>
            <person name="Shamsul S.S."/>
            <person name="Arnold P."/>
            <person name="Schmitt E.K."/>
            <person name="Sanglier J.-J."/>
            <person name="Yeo T."/>
        </authorList>
    </citation>
    <scope>NUCLEOTIDE SEQUENCE [LARGE SCALE GENOMIC DNA]</scope>
    <source>
        <strain evidence="2">C296001</strain>
    </source>
</reference>
<dbReference type="Proteomes" id="UP000037397">
    <property type="component" value="Unassembled WGS sequence"/>
</dbReference>
<sequence>MPGSTGVHVEQGSFGGCTLKPSTCDARIPQDWVSKHLGQTGPAEFTAGDGGSDELFLGQWPQGRTATWQVRDGITSVIVSQRLQINEEPMSYGPKRTVVLGTGVTALVFQGNGLGIPKDEWWLVKEGRGHGAVSVFLSYDTSKRTWTDADVKALINQLLDTPPRPAALTPALR</sequence>
<name>A0A0L6CN69_9MICO</name>
<organism evidence="1 2">
    <name type="scientific">Luteipulveratus halotolerans</name>
    <dbReference type="NCBI Taxonomy" id="1631356"/>
    <lineage>
        <taxon>Bacteria</taxon>
        <taxon>Bacillati</taxon>
        <taxon>Actinomycetota</taxon>
        <taxon>Actinomycetes</taxon>
        <taxon>Micrococcales</taxon>
        <taxon>Dermacoccaceae</taxon>
        <taxon>Luteipulveratus</taxon>
    </lineage>
</organism>
<dbReference type="RefSeq" id="WP_050671505.1">
    <property type="nucleotide sequence ID" value="NZ_LAIR01000002.1"/>
</dbReference>
<proteinExistence type="predicted"/>
<accession>A0A0L6CN69</accession>
<keyword evidence="2" id="KW-1185">Reference proteome</keyword>
<protein>
    <submittedName>
        <fullName evidence="1">Uncharacterized protein</fullName>
    </submittedName>
</protein>
<gene>
    <name evidence="1" type="ORF">VV01_20470</name>
</gene>
<dbReference type="EMBL" id="LAIR01000002">
    <property type="protein sequence ID" value="KNX38968.1"/>
    <property type="molecule type" value="Genomic_DNA"/>
</dbReference>